<dbReference type="EMBL" id="SDGY01000001">
    <property type="protein sequence ID" value="TYC46843.1"/>
    <property type="molecule type" value="Genomic_DNA"/>
</dbReference>
<sequence>MTFDEATENINVLSAFSSGYGISPTAVREIISTLKEEYAPTIEMTKIQHSVFVDEMEDIATQEYLDLFITDGLDLGDMTVREALNAWIKPETIKVVDE</sequence>
<name>A0A6P2CN76_9LACO</name>
<accession>A0A6P2CN76</accession>
<keyword evidence="2" id="KW-1185">Reference proteome</keyword>
<dbReference type="Proteomes" id="UP000442244">
    <property type="component" value="Unassembled WGS sequence"/>
</dbReference>
<protein>
    <submittedName>
        <fullName evidence="1">Uncharacterized protein</fullName>
    </submittedName>
</protein>
<reference evidence="1 2" key="1">
    <citation type="submission" date="2019-01" db="EMBL/GenBank/DDBJ databases">
        <title>Leuconostoc litchii sp. nov., a novel lactic acid bacterium isolated from lychee.</title>
        <authorList>
            <person name="Wang L.-T."/>
        </authorList>
    </citation>
    <scope>NUCLEOTIDE SEQUENCE [LARGE SCALE GENOMIC DNA]</scope>
    <source>
        <strain evidence="1 2">MB7</strain>
    </source>
</reference>
<dbReference type="RefSeq" id="WP_148604126.1">
    <property type="nucleotide sequence ID" value="NZ_BSUV01000001.1"/>
</dbReference>
<organism evidence="1 2">
    <name type="scientific">Leuconostoc litchii</name>
    <dbReference type="NCBI Taxonomy" id="1981069"/>
    <lineage>
        <taxon>Bacteria</taxon>
        <taxon>Bacillati</taxon>
        <taxon>Bacillota</taxon>
        <taxon>Bacilli</taxon>
        <taxon>Lactobacillales</taxon>
        <taxon>Lactobacillaceae</taxon>
        <taxon>Leuconostoc</taxon>
    </lineage>
</organism>
<comment type="caution">
    <text evidence="1">The sequence shown here is derived from an EMBL/GenBank/DDBJ whole genome shotgun (WGS) entry which is preliminary data.</text>
</comment>
<proteinExistence type="predicted"/>
<dbReference type="AlphaFoldDB" id="A0A6P2CN76"/>
<dbReference type="OrthoDB" id="2149849at2"/>
<evidence type="ECO:0000313" key="1">
    <source>
        <dbReference type="EMBL" id="TYC46843.1"/>
    </source>
</evidence>
<gene>
    <name evidence="1" type="ORF">ESZ47_01495</name>
</gene>
<evidence type="ECO:0000313" key="2">
    <source>
        <dbReference type="Proteomes" id="UP000442244"/>
    </source>
</evidence>